<proteinExistence type="predicted"/>
<dbReference type="PANTHER" id="PTHR14237">
    <property type="entry name" value="MOLYBDOPTERIN COFACTOR SULFURASE MOSC"/>
    <property type="match status" value="1"/>
</dbReference>
<dbReference type="SUPFAM" id="SSF53383">
    <property type="entry name" value="PLP-dependent transferases"/>
    <property type="match status" value="1"/>
</dbReference>
<organism evidence="2 3">
    <name type="scientific">Aureobasidium pullulans</name>
    <name type="common">Black yeast</name>
    <name type="synonym">Pullularia pullulans</name>
    <dbReference type="NCBI Taxonomy" id="5580"/>
    <lineage>
        <taxon>Eukaryota</taxon>
        <taxon>Fungi</taxon>
        <taxon>Dikarya</taxon>
        <taxon>Ascomycota</taxon>
        <taxon>Pezizomycotina</taxon>
        <taxon>Dothideomycetes</taxon>
        <taxon>Dothideomycetidae</taxon>
        <taxon>Dothideales</taxon>
        <taxon>Saccotheciaceae</taxon>
        <taxon>Aureobasidium</taxon>
    </lineage>
</organism>
<dbReference type="InterPro" id="IPR015421">
    <property type="entry name" value="PyrdxlP-dep_Trfase_major"/>
</dbReference>
<dbReference type="EMBL" id="QZBZ01000484">
    <property type="protein sequence ID" value="TIA29109.1"/>
    <property type="molecule type" value="Genomic_DNA"/>
</dbReference>
<sequence>MFAKQMNNEWPQLKDVVYLDNAGTPLFLPDLIDRVHEDLRSNLYANPHSNSGPAQAVTNDIQSVRTQILDFFGANTKDWDVVFVANATAAIKLTAHCFRDYAEEVGKRFWYGYHRDSHTSLVGARELARVGVGATGEAERCFLQDEEIDKWVIQSSEIRQPSGQVNLLAYPGQSNMTGRRLPTHWPDLVRRKTNEAMETYTLLDAAALASTSFLDLSDIAASPDFVAVSFYKIFGYPQLGALIVQRRSARPLLSRKYFGGGTVDMVTTIGESWHAKKTGSPHDALEDGTPATHAIVAIGHAIRCFQDKYGADPMRKIASHTSRLARDMADRLSKLRHDNTSPMVRLYSDFSIGQSQGPVIAFNVLRPDGSIVAYSEVERLANEHKICLRTGSLCNPGGLVRELGWTTEELRQAFEAGHRCSKPESIVLGKATGVVRVSLGMHNSESDVRLFILFIASNFLIGNKAHRSAYEQTPQLTSLITVS</sequence>
<dbReference type="Gene3D" id="3.40.640.10">
    <property type="entry name" value="Type I PLP-dependent aspartate aminotransferase-like (Major domain)"/>
    <property type="match status" value="1"/>
</dbReference>
<dbReference type="PANTHER" id="PTHR14237:SF80">
    <property type="entry name" value="MOLYBDENUM COFACTOR SULFURASE"/>
    <property type="match status" value="1"/>
</dbReference>
<name>A0A4T0B522_AURPU</name>
<protein>
    <submittedName>
        <fullName evidence="2">PLP-dependent transferase</fullName>
    </submittedName>
</protein>
<comment type="caution">
    <text evidence="2">The sequence shown here is derived from an EMBL/GenBank/DDBJ whole genome shotgun (WGS) entry which is preliminary data.</text>
</comment>
<reference evidence="2 3" key="1">
    <citation type="submission" date="2018-10" db="EMBL/GenBank/DDBJ databases">
        <title>Fifty Aureobasidium pullulans genomes reveal a recombining polyextremotolerant generalist.</title>
        <authorList>
            <person name="Gostincar C."/>
            <person name="Turk M."/>
            <person name="Zajc J."/>
            <person name="Gunde-Cimerman N."/>
        </authorList>
    </citation>
    <scope>NUCLEOTIDE SEQUENCE [LARGE SCALE GENOMIC DNA]</scope>
    <source>
        <strain evidence="2 3">EXF-1645</strain>
    </source>
</reference>
<dbReference type="AlphaFoldDB" id="A0A4T0B522"/>
<evidence type="ECO:0000313" key="3">
    <source>
        <dbReference type="Proteomes" id="UP000308724"/>
    </source>
</evidence>
<gene>
    <name evidence="2" type="ORF">D6C78_10403</name>
</gene>
<accession>A0A4T0B522</accession>
<evidence type="ECO:0000313" key="2">
    <source>
        <dbReference type="EMBL" id="TIA29109.1"/>
    </source>
</evidence>
<dbReference type="Pfam" id="PF00266">
    <property type="entry name" value="Aminotran_5"/>
    <property type="match status" value="1"/>
</dbReference>
<evidence type="ECO:0000259" key="1">
    <source>
        <dbReference type="Pfam" id="PF00266"/>
    </source>
</evidence>
<dbReference type="InterPro" id="IPR000192">
    <property type="entry name" value="Aminotrans_V_dom"/>
</dbReference>
<feature type="domain" description="Aminotransferase class V" evidence="1">
    <location>
        <begin position="17"/>
        <end position="395"/>
    </location>
</feature>
<dbReference type="GO" id="GO:0043545">
    <property type="term" value="P:molybdopterin cofactor metabolic process"/>
    <property type="evidence" value="ECO:0007669"/>
    <property type="project" value="TreeGrafter"/>
</dbReference>
<dbReference type="InterPro" id="IPR015424">
    <property type="entry name" value="PyrdxlP-dep_Trfase"/>
</dbReference>
<dbReference type="GO" id="GO:0008265">
    <property type="term" value="F:molybdenum cofactor sulfurtransferase activity"/>
    <property type="evidence" value="ECO:0007669"/>
    <property type="project" value="TreeGrafter"/>
</dbReference>
<dbReference type="Proteomes" id="UP000308724">
    <property type="component" value="Unassembled WGS sequence"/>
</dbReference>
<keyword evidence="2" id="KW-0808">Transferase</keyword>